<dbReference type="SFLD" id="SFLDF00404">
    <property type="entry name" value="hopanetetrol_cyclitol_ether_sy"/>
    <property type="match status" value="1"/>
</dbReference>
<dbReference type="Gene3D" id="3.40.50.280">
    <property type="entry name" value="Cobalamin-binding domain"/>
    <property type="match status" value="1"/>
</dbReference>
<evidence type="ECO:0000256" key="1">
    <source>
        <dbReference type="ARBA" id="ARBA00001966"/>
    </source>
</evidence>
<evidence type="ECO:0000256" key="4">
    <source>
        <dbReference type="ARBA" id="ARBA00023004"/>
    </source>
</evidence>
<dbReference type="SFLD" id="SFLDG01082">
    <property type="entry name" value="B12-binding_domain_containing"/>
    <property type="match status" value="1"/>
</dbReference>
<dbReference type="GO" id="GO:0051539">
    <property type="term" value="F:4 iron, 4 sulfur cluster binding"/>
    <property type="evidence" value="ECO:0007669"/>
    <property type="project" value="UniProtKB-KW"/>
</dbReference>
<dbReference type="GO" id="GO:0003824">
    <property type="term" value="F:catalytic activity"/>
    <property type="evidence" value="ECO:0007669"/>
    <property type="project" value="InterPro"/>
</dbReference>
<dbReference type="NCBIfam" id="TIGR03471">
    <property type="entry name" value="HpnJ"/>
    <property type="match status" value="1"/>
</dbReference>
<dbReference type="GO" id="GO:0005829">
    <property type="term" value="C:cytosol"/>
    <property type="evidence" value="ECO:0007669"/>
    <property type="project" value="TreeGrafter"/>
</dbReference>
<dbReference type="GO" id="GO:0046872">
    <property type="term" value="F:metal ion binding"/>
    <property type="evidence" value="ECO:0007669"/>
    <property type="project" value="UniProtKB-KW"/>
</dbReference>
<dbReference type="PANTHER" id="PTHR43409">
    <property type="entry name" value="ANAEROBIC MAGNESIUM-PROTOPORPHYRIN IX MONOMETHYL ESTER CYCLASE-RELATED"/>
    <property type="match status" value="1"/>
</dbReference>
<reference evidence="7 8" key="1">
    <citation type="submission" date="2018-10" db="EMBL/GenBank/DDBJ databases">
        <title>Robbsia sp. DHC34, isolated from soil.</title>
        <authorList>
            <person name="Gao Z.-H."/>
            <person name="Qiu L.-H."/>
        </authorList>
    </citation>
    <scope>NUCLEOTIDE SEQUENCE [LARGE SCALE GENOMIC DNA]</scope>
    <source>
        <strain evidence="7 8">DHC34</strain>
    </source>
</reference>
<dbReference type="EMBL" id="RBZU01000008">
    <property type="protein sequence ID" value="RKP51814.1"/>
    <property type="molecule type" value="Genomic_DNA"/>
</dbReference>
<comment type="cofactor">
    <cofactor evidence="1">
        <name>[4Fe-4S] cluster</name>
        <dbReference type="ChEBI" id="CHEBI:49883"/>
    </cofactor>
</comment>
<protein>
    <submittedName>
        <fullName evidence="7">Hopanoid biosynthesis associated radical SAM protein HpnJ</fullName>
    </submittedName>
</protein>
<name>A0A494XUN4_9BURK</name>
<dbReference type="SMART" id="SM00729">
    <property type="entry name" value="Elp3"/>
    <property type="match status" value="1"/>
</dbReference>
<evidence type="ECO:0000259" key="6">
    <source>
        <dbReference type="PROSITE" id="PS51918"/>
    </source>
</evidence>
<dbReference type="Proteomes" id="UP000270342">
    <property type="component" value="Unassembled WGS sequence"/>
</dbReference>
<dbReference type="SFLD" id="SFLDG01123">
    <property type="entry name" value="methyltransferase_(Class_B)"/>
    <property type="match status" value="1"/>
</dbReference>
<feature type="domain" description="Radical SAM core" evidence="6">
    <location>
        <begin position="193"/>
        <end position="416"/>
    </location>
</feature>
<dbReference type="InterPro" id="IPR007197">
    <property type="entry name" value="rSAM"/>
</dbReference>
<evidence type="ECO:0000313" key="8">
    <source>
        <dbReference type="Proteomes" id="UP000270342"/>
    </source>
</evidence>
<evidence type="ECO:0000313" key="7">
    <source>
        <dbReference type="EMBL" id="RKP51814.1"/>
    </source>
</evidence>
<keyword evidence="5" id="KW-0411">Iron-sulfur</keyword>
<dbReference type="SFLD" id="SFLDS00029">
    <property type="entry name" value="Radical_SAM"/>
    <property type="match status" value="1"/>
</dbReference>
<dbReference type="Gene3D" id="3.30.750.210">
    <property type="match status" value="1"/>
</dbReference>
<organism evidence="7 8">
    <name type="scientific">Pararobbsia silviterrae</name>
    <dbReference type="NCBI Taxonomy" id="1792498"/>
    <lineage>
        <taxon>Bacteria</taxon>
        <taxon>Pseudomonadati</taxon>
        <taxon>Pseudomonadota</taxon>
        <taxon>Betaproteobacteria</taxon>
        <taxon>Burkholderiales</taxon>
        <taxon>Burkholderiaceae</taxon>
        <taxon>Pararobbsia</taxon>
    </lineage>
</organism>
<evidence type="ECO:0000256" key="3">
    <source>
        <dbReference type="ARBA" id="ARBA00022723"/>
    </source>
</evidence>
<evidence type="ECO:0000256" key="5">
    <source>
        <dbReference type="ARBA" id="ARBA00023014"/>
    </source>
</evidence>
<dbReference type="CDD" id="cd01335">
    <property type="entry name" value="Radical_SAM"/>
    <property type="match status" value="1"/>
</dbReference>
<gene>
    <name evidence="7" type="primary">hpnJ</name>
    <name evidence="7" type="ORF">D7S86_17815</name>
</gene>
<dbReference type="InterPro" id="IPR017834">
    <property type="entry name" value="Hopanoid_synth-assoc_rSAM_HpnJ"/>
</dbReference>
<dbReference type="InterPro" id="IPR034466">
    <property type="entry name" value="Methyltransferase_Class_B"/>
</dbReference>
<keyword evidence="4" id="KW-0408">Iron</keyword>
<dbReference type="AlphaFoldDB" id="A0A494XUN4"/>
<comment type="caution">
    <text evidence="7">The sequence shown here is derived from an EMBL/GenBank/DDBJ whole genome shotgun (WGS) entry which is preliminary data.</text>
</comment>
<keyword evidence="8" id="KW-1185">Reference proteome</keyword>
<dbReference type="Gene3D" id="3.30.750.200">
    <property type="match status" value="1"/>
</dbReference>
<keyword evidence="3" id="KW-0479">Metal-binding</keyword>
<dbReference type="RefSeq" id="WP_121088217.1">
    <property type="nucleotide sequence ID" value="NZ_RBZU01000008.1"/>
</dbReference>
<dbReference type="InterPro" id="IPR051198">
    <property type="entry name" value="BchE-like"/>
</dbReference>
<dbReference type="InterPro" id="IPR058240">
    <property type="entry name" value="rSAM_sf"/>
</dbReference>
<dbReference type="SUPFAM" id="SSF102114">
    <property type="entry name" value="Radical SAM enzymes"/>
    <property type="match status" value="1"/>
</dbReference>
<dbReference type="Pfam" id="PF04055">
    <property type="entry name" value="Radical_SAM"/>
    <property type="match status" value="1"/>
</dbReference>
<sequence length="474" mass="53812">MKKTLFLQAPSFDGFDGGAGSRYQAKREIKSFWYPTWLAQPAALVPGSRVLDAPADELDVEQALAIALEYELVIMHTSSPSFPTDAKFAEEIKKRNPSILIGMVGAKTAVDPHGSLGASDAIDFVCREEFDYTCRDVASGIALKDIAGLSYRLADGSIEHNGPRPMIEDMDALPFVAPVYQRDLKIDNYFIGYLQHPYVSIYTGRGCRSKCTFCLWPQTVGGHKYRVRSVENVLAEVRWIKENMPEVREIMFDDDTFTDFKPRAEEIARGLGKLGVTWSCNAKANVPYSTLKIMKENGLRLLLVGYESGDDQILLNIKKGLRTDIARRFSEDCRKLGIKIHGTFILGLPGETEETIQKTIEYAKDINPHTIQVSLAAPYPGTRLYDQAIENGWMEDNKTINLVSNKGVQLAAISYPHLSKEQIYHGVERFYRSFYFRPSKIWEIVREMLSSWDMMQRRLREGVEFFRFLRAHES</sequence>
<dbReference type="PANTHER" id="PTHR43409:SF16">
    <property type="entry name" value="SLR0320 PROTEIN"/>
    <property type="match status" value="1"/>
</dbReference>
<dbReference type="PROSITE" id="PS51918">
    <property type="entry name" value="RADICAL_SAM"/>
    <property type="match status" value="1"/>
</dbReference>
<accession>A0A494XUN4</accession>
<keyword evidence="2" id="KW-0949">S-adenosyl-L-methionine</keyword>
<proteinExistence type="predicted"/>
<dbReference type="InterPro" id="IPR006638">
    <property type="entry name" value="Elp3/MiaA/NifB-like_rSAM"/>
</dbReference>
<dbReference type="OrthoDB" id="9801424at2"/>
<evidence type="ECO:0000256" key="2">
    <source>
        <dbReference type="ARBA" id="ARBA00022691"/>
    </source>
</evidence>